<comment type="caution">
    <text evidence="2">The sequence shown here is derived from an EMBL/GenBank/DDBJ whole genome shotgun (WGS) entry which is preliminary data.</text>
</comment>
<gene>
    <name evidence="2" type="ORF">D4765_13190</name>
</gene>
<dbReference type="InterPro" id="IPR018659">
    <property type="entry name" value="DUF2090"/>
</dbReference>
<protein>
    <submittedName>
        <fullName evidence="2">DUF2090 domain-containing protein</fullName>
    </submittedName>
</protein>
<dbReference type="EMBL" id="QYRT01000027">
    <property type="protein sequence ID" value="TIH34340.1"/>
    <property type="molecule type" value="Genomic_DNA"/>
</dbReference>
<accession>A0A4T2BSR0</accession>
<dbReference type="Proteomes" id="UP000306192">
    <property type="component" value="Unassembled WGS sequence"/>
</dbReference>
<organism evidence="2 3">
    <name type="scientific">Subtercola vilae</name>
    <dbReference type="NCBI Taxonomy" id="2056433"/>
    <lineage>
        <taxon>Bacteria</taxon>
        <taxon>Bacillati</taxon>
        <taxon>Actinomycetota</taxon>
        <taxon>Actinomycetes</taxon>
        <taxon>Micrococcales</taxon>
        <taxon>Microbacteriaceae</taxon>
        <taxon>Subtercola</taxon>
    </lineage>
</organism>
<evidence type="ECO:0000313" key="2">
    <source>
        <dbReference type="EMBL" id="TIH34340.1"/>
    </source>
</evidence>
<proteinExistence type="predicted"/>
<dbReference type="OrthoDB" id="111160at2"/>
<name>A0A4T2BSR0_9MICO</name>
<feature type="domain" description="DUF2090" evidence="1">
    <location>
        <begin position="7"/>
        <end position="294"/>
    </location>
</feature>
<dbReference type="Gene3D" id="3.20.20.70">
    <property type="entry name" value="Aldolase class I"/>
    <property type="match status" value="1"/>
</dbReference>
<keyword evidence="3" id="KW-1185">Reference proteome</keyword>
<evidence type="ECO:0000259" key="1">
    <source>
        <dbReference type="Pfam" id="PF09863"/>
    </source>
</evidence>
<reference evidence="2 3" key="1">
    <citation type="journal article" date="2019" name="Microorganisms">
        <title>Systematic Affiliation and Genome Analysis of Subtercola vilae DB165(T) with Particular Emphasis on Cold Adaptation of an Isolate from a High-Altitude Cold Volcano Lake.</title>
        <authorList>
            <person name="Villalobos A.S."/>
            <person name="Wiese J."/>
            <person name="Imhoff J.F."/>
            <person name="Dorador C."/>
            <person name="Keller A."/>
            <person name="Hentschel U."/>
        </authorList>
    </citation>
    <scope>NUCLEOTIDE SEQUENCE [LARGE SCALE GENOMIC DNA]</scope>
    <source>
        <strain evidence="2 3">DB165</strain>
    </source>
</reference>
<dbReference type="RefSeq" id="WP_136642759.1">
    <property type="nucleotide sequence ID" value="NZ_QYRT01000027.1"/>
</dbReference>
<dbReference type="AlphaFoldDB" id="A0A4T2BSR0"/>
<dbReference type="Pfam" id="PF09863">
    <property type="entry name" value="DUF2090"/>
    <property type="match status" value="1"/>
</dbReference>
<dbReference type="InterPro" id="IPR013785">
    <property type="entry name" value="Aldolase_TIM"/>
</dbReference>
<sequence length="303" mass="32311">MAGSDTTLLFILAADHRDSLERDLYKLTAPATPTEAARIVADKLLIYEAVLAASAELPDGVQAGLLIDEQYGASAAELAAGSGGAVALTMPLEASGHPWFEFAYGDQWQAHAEFFRATHSKVLVRDNPALDAADRAAQAEKLAAVSAWAASAGRPLILELLVPAGDADLARVDGDTERYDRELRPALTVEVMEYLQDRGVEPALWKIEGLDETAGAEAVARAAVRGGRSAQCIVLGRHAPAEKLDHWLNVAAPVQGFVGFAIGRSIWWDALAEHLAGTVSADEARTRIADAYLGFARDYLAAR</sequence>
<evidence type="ECO:0000313" key="3">
    <source>
        <dbReference type="Proteomes" id="UP000306192"/>
    </source>
</evidence>